<protein>
    <submittedName>
        <fullName evidence="2">Uncharacterized protein</fullName>
    </submittedName>
</protein>
<proteinExistence type="predicted"/>
<reference evidence="2 3" key="1">
    <citation type="submission" date="2016-07" db="EMBL/GenBank/DDBJ databases">
        <title>Complete genome sequence of Bradyrhizobium icense LMTR 13T, a potential inoculant strain isolated from lima bean (Phaseolus lunatus) in Peru.</title>
        <authorList>
            <person name="Ormeno-Orrillo E."/>
            <person name="Duran D."/>
            <person name="Rogel M.A."/>
            <person name="Rey L."/>
            <person name="Imperial J."/>
            <person name="Ruiz-Argueso T."/>
            <person name="Martinez-Romero E."/>
        </authorList>
    </citation>
    <scope>NUCLEOTIDE SEQUENCE [LARGE SCALE GENOMIC DNA]</scope>
    <source>
        <strain evidence="2 3">LMTR 13</strain>
    </source>
</reference>
<sequence length="143" mass="15113">MNASRKKAKAKSKTKSSKRKSKKEEIASVPKMAPTNVEASSAASTAIDPNMPPEARNLVNLIEKLDVASLKNDDLTAILLHCASALNLRKVIDTPDLTMEMSPASYCYTGGADDSMVSIWSGGFKVGETSLENAKASGIPPCG</sequence>
<keyword evidence="3" id="KW-1185">Reference proteome</keyword>
<evidence type="ECO:0000256" key="1">
    <source>
        <dbReference type="SAM" id="MobiDB-lite"/>
    </source>
</evidence>
<dbReference type="EMBL" id="CP016428">
    <property type="protein sequence ID" value="ANW01303.1"/>
    <property type="molecule type" value="Genomic_DNA"/>
</dbReference>
<accession>A0A1B1UEW8</accession>
<evidence type="ECO:0000313" key="2">
    <source>
        <dbReference type="EMBL" id="ANW01303.1"/>
    </source>
</evidence>
<feature type="region of interest" description="Disordered" evidence="1">
    <location>
        <begin position="1"/>
        <end position="53"/>
    </location>
</feature>
<evidence type="ECO:0000313" key="3">
    <source>
        <dbReference type="Proteomes" id="UP000092839"/>
    </source>
</evidence>
<dbReference type="KEGG" id="bic:LMTR13_15140"/>
<dbReference type="OrthoDB" id="8266089at2"/>
<name>A0A1B1UEW8_9BRAD</name>
<dbReference type="RefSeq" id="WP_065728567.1">
    <property type="nucleotide sequence ID" value="NZ_CP016428.1"/>
</dbReference>
<gene>
    <name evidence="2" type="ORF">LMTR13_15140</name>
</gene>
<feature type="compositionally biased region" description="Basic residues" evidence="1">
    <location>
        <begin position="1"/>
        <end position="21"/>
    </location>
</feature>
<organism evidence="2 3">
    <name type="scientific">Bradyrhizobium icense</name>
    <dbReference type="NCBI Taxonomy" id="1274631"/>
    <lineage>
        <taxon>Bacteria</taxon>
        <taxon>Pseudomonadati</taxon>
        <taxon>Pseudomonadota</taxon>
        <taxon>Alphaproteobacteria</taxon>
        <taxon>Hyphomicrobiales</taxon>
        <taxon>Nitrobacteraceae</taxon>
        <taxon>Bradyrhizobium</taxon>
    </lineage>
</organism>
<dbReference type="Proteomes" id="UP000092839">
    <property type="component" value="Chromosome"/>
</dbReference>
<dbReference type="AlphaFoldDB" id="A0A1B1UEW8"/>